<gene>
    <name evidence="3" type="ORF">AK88_01115</name>
</gene>
<feature type="region of interest" description="Disordered" evidence="1">
    <location>
        <begin position="139"/>
        <end position="160"/>
    </location>
</feature>
<dbReference type="OrthoDB" id="361147at2759"/>
<dbReference type="Proteomes" id="UP000054561">
    <property type="component" value="Unassembled WGS sequence"/>
</dbReference>
<sequence>MKKAFLLLVLLSTINFRRYTNYNVKVKLKNFSNKIYMSSRVQLKSTKLQHRKRPKKRKKSEIYRTPVLYHPNQKDYFNLQSEYTCLPDEQVLDLLSKDKLNLLIRAIRSKDNEEIDKILYKDVNRIYLDSRYVYYEEGGEEDDGADAENHTMKTNNGDRDDLFNGASIDKNKCPSRKDQEDKQQQGEEKKFVDLNNIYFYFKKVNITNINKDNINDDIYKELVELKKVSLEKGDQIGFNIYRYFLNIITNVDRMKYIDDFYLVNYINNIWVIKNVHKYFYFLNSLFDRMKKISYKLFQLNYKIDIIGHEEEVNKMKYFERHELFSKVIKKTKFIPNYVRKHSYAYSTDIMNLYQYDINTNSYVNRFDSTYREVCVNDLVDSCRRKNLNICYDATRFDPFYSYAQDYTRNKEMKKIMGLTYGVPPGIPAGVTAGVSGGVTSCLAASATPGSVEEGTGAKTKKAKRGHAAKDTTAGVQPRKTQEQLLVEQPPGEENTKSQIDKHAPNEGVKDGTQNQNRGDGLLERIKKDPNLKYEFLEKISEKMCTEFVKMGVLHNDSKKIDLNKIEDIKNDKDNILYKKVYAMRDYFYTIMYDNYKPNLDIYELETFVDAEYRTYSYKKDLNVLFRNWVLHEHKVLPTVHFAKKDVELAKLRYMSKRKRKVLEFNQRFFELHGEGKRRYLSVEEHGVPKVGVTGASQERAPSGEPVRGELAGQSGGAARETANCEIDGPGNDPHNDRDNDAGMGKDDSAPSPAKDGNDAGQNKTTKKSVSCLIKWNVQSENDARKINNDQDEKNLSDEEDIDENDDSHDHDESFDFDKYNIKTDDLESYGFCDENLNDNDTDNAEPSFGDINFAKLVIYDDNYDQAEFVETITSLISNCDYKRAYSIYNTLKIKGKVDTLYFKSYDNAENVAFLMRQSKQRIVADVEFL</sequence>
<dbReference type="VEuPathDB" id="PlasmoDB:AK88_01115"/>
<dbReference type="EMBL" id="KQ001653">
    <property type="protein sequence ID" value="KJP89237.1"/>
    <property type="molecule type" value="Genomic_DNA"/>
</dbReference>
<keyword evidence="4" id="KW-1185">Reference proteome</keyword>
<feature type="compositionally biased region" description="Basic and acidic residues" evidence="1">
    <location>
        <begin position="147"/>
        <end position="160"/>
    </location>
</feature>
<feature type="signal peptide" evidence="2">
    <location>
        <begin position="1"/>
        <end position="19"/>
    </location>
</feature>
<evidence type="ECO:0000256" key="2">
    <source>
        <dbReference type="SAM" id="SignalP"/>
    </source>
</evidence>
<evidence type="ECO:0000313" key="4">
    <source>
        <dbReference type="Proteomes" id="UP000054561"/>
    </source>
</evidence>
<feature type="compositionally biased region" description="Basic and acidic residues" evidence="1">
    <location>
        <begin position="782"/>
        <end position="796"/>
    </location>
</feature>
<dbReference type="GeneID" id="24266429"/>
<feature type="region of interest" description="Disordered" evidence="1">
    <location>
        <begin position="690"/>
        <end position="767"/>
    </location>
</feature>
<evidence type="ECO:0000256" key="1">
    <source>
        <dbReference type="SAM" id="MobiDB-lite"/>
    </source>
</evidence>
<keyword evidence="2" id="KW-0732">Signal</keyword>
<feature type="compositionally biased region" description="Acidic residues" evidence="1">
    <location>
        <begin position="797"/>
        <end position="806"/>
    </location>
</feature>
<name>A0A0D9QR30_PLAFR</name>
<organism evidence="3 4">
    <name type="scientific">Plasmodium fragile</name>
    <dbReference type="NCBI Taxonomy" id="5857"/>
    <lineage>
        <taxon>Eukaryota</taxon>
        <taxon>Sar</taxon>
        <taxon>Alveolata</taxon>
        <taxon>Apicomplexa</taxon>
        <taxon>Aconoidasida</taxon>
        <taxon>Haemosporida</taxon>
        <taxon>Plasmodiidae</taxon>
        <taxon>Plasmodium</taxon>
        <taxon>Plasmodium (Plasmodium)</taxon>
    </lineage>
</organism>
<evidence type="ECO:0000313" key="3">
    <source>
        <dbReference type="EMBL" id="KJP89237.1"/>
    </source>
</evidence>
<accession>A0A0D9QR30</accession>
<dbReference type="AlphaFoldDB" id="A0A0D9QR30"/>
<protein>
    <recommendedName>
        <fullName evidence="5">Plasmodium RESA N-terminal domain-containing protein</fullName>
    </recommendedName>
</protein>
<feature type="chain" id="PRO_5002344234" description="Plasmodium RESA N-terminal domain-containing protein" evidence="2">
    <location>
        <begin position="20"/>
        <end position="929"/>
    </location>
</feature>
<dbReference type="OMA" id="IYMSSRV"/>
<feature type="compositionally biased region" description="Basic and acidic residues" evidence="1">
    <location>
        <begin position="493"/>
        <end position="509"/>
    </location>
</feature>
<reference evidence="3 4" key="1">
    <citation type="submission" date="2014-03" db="EMBL/GenBank/DDBJ databases">
        <title>The Genome Sequence of Plasmodium fragile nilgiri.</title>
        <authorList>
            <consortium name="The Broad Institute Genomics Platform"/>
            <consortium name="The Broad Institute Genome Sequencing Center for Infectious Disease"/>
            <person name="Neafsey D."/>
            <person name="Duraisingh M."/>
            <person name="Young S.K."/>
            <person name="Zeng Q."/>
            <person name="Gargeya S."/>
            <person name="Abouelleil A."/>
            <person name="Alvarado L."/>
            <person name="Chapman S.B."/>
            <person name="Gainer-Dewar J."/>
            <person name="Goldberg J."/>
            <person name="Griggs A."/>
            <person name="Gujja S."/>
            <person name="Hansen M."/>
            <person name="Howarth C."/>
            <person name="Imamovic A."/>
            <person name="Larimer J."/>
            <person name="Pearson M."/>
            <person name="Poon T.W."/>
            <person name="Priest M."/>
            <person name="Roberts A."/>
            <person name="Saif S."/>
            <person name="Shea T."/>
            <person name="Sykes S."/>
            <person name="Wortman J."/>
            <person name="Nusbaum C."/>
            <person name="Birren B."/>
        </authorList>
    </citation>
    <scope>NUCLEOTIDE SEQUENCE [LARGE SCALE GENOMIC DNA]</scope>
    <source>
        <strain evidence="4">nilgiri</strain>
    </source>
</reference>
<feature type="compositionally biased region" description="Basic and acidic residues" evidence="1">
    <location>
        <begin position="733"/>
        <end position="748"/>
    </location>
</feature>
<proteinExistence type="predicted"/>
<feature type="region of interest" description="Disordered" evidence="1">
    <location>
        <begin position="445"/>
        <end position="523"/>
    </location>
</feature>
<feature type="region of interest" description="Disordered" evidence="1">
    <location>
        <begin position="782"/>
        <end position="815"/>
    </location>
</feature>
<evidence type="ECO:0008006" key="5">
    <source>
        <dbReference type="Google" id="ProtNLM"/>
    </source>
</evidence>
<dbReference type="RefSeq" id="XP_012334176.1">
    <property type="nucleotide sequence ID" value="XM_012478753.1"/>
</dbReference>